<feature type="transmembrane region" description="Helical" evidence="1">
    <location>
        <begin position="16"/>
        <end position="38"/>
    </location>
</feature>
<accession>A0ABQ4DRG2</accession>
<protein>
    <recommendedName>
        <fullName evidence="4">DUF58 domain-containing protein</fullName>
    </recommendedName>
</protein>
<evidence type="ECO:0000256" key="1">
    <source>
        <dbReference type="SAM" id="Phobius"/>
    </source>
</evidence>
<organism evidence="2 3">
    <name type="scientific">Cellulomonas phragmiteti</name>
    <dbReference type="NCBI Taxonomy" id="478780"/>
    <lineage>
        <taxon>Bacteria</taxon>
        <taxon>Bacillati</taxon>
        <taxon>Actinomycetota</taxon>
        <taxon>Actinomycetes</taxon>
        <taxon>Micrococcales</taxon>
        <taxon>Cellulomonadaceae</taxon>
        <taxon>Cellulomonas</taxon>
    </lineage>
</organism>
<sequence length="203" mass="22602">MTPAPAPPTAIAGTDWATLGTILGIAIAIAAIVIGVWATRRWGTRRNHLRVDYRVRPLRPFRMQTGQGVEVIEPNPPIQFDVELRLTNRGPQDILPEHFDGRELRFGFAPGRLHPGRVVSNLDSGVLVLDEHHACLTPTRIGVGKSLHFMVRVVDSRPDLWVRTPLANVRVSRRRHRDVDASPIGGFTLSGANKWLRSRVSDL</sequence>
<keyword evidence="1" id="KW-0812">Transmembrane</keyword>
<name>A0ABQ4DRG2_9CELL</name>
<proteinExistence type="predicted"/>
<evidence type="ECO:0000313" key="3">
    <source>
        <dbReference type="Proteomes" id="UP000614741"/>
    </source>
</evidence>
<keyword evidence="3" id="KW-1185">Reference proteome</keyword>
<dbReference type="Proteomes" id="UP000614741">
    <property type="component" value="Unassembled WGS sequence"/>
</dbReference>
<keyword evidence="1" id="KW-1133">Transmembrane helix</keyword>
<reference evidence="2 3" key="1">
    <citation type="submission" date="2021-01" db="EMBL/GenBank/DDBJ databases">
        <title>Whole genome shotgun sequence of Cellulomonas phragmiteti NBRC 110785.</title>
        <authorList>
            <person name="Komaki H."/>
            <person name="Tamura T."/>
        </authorList>
    </citation>
    <scope>NUCLEOTIDE SEQUENCE [LARGE SCALE GENOMIC DNA]</scope>
    <source>
        <strain evidence="2 3">NBRC 110785</strain>
    </source>
</reference>
<gene>
    <name evidence="2" type="ORF">Cph01nite_37040</name>
</gene>
<keyword evidence="1" id="KW-0472">Membrane</keyword>
<dbReference type="EMBL" id="BONP01000053">
    <property type="protein sequence ID" value="GIG41942.1"/>
    <property type="molecule type" value="Genomic_DNA"/>
</dbReference>
<dbReference type="RefSeq" id="WP_203676566.1">
    <property type="nucleotide sequence ID" value="NZ_BONP01000053.1"/>
</dbReference>
<evidence type="ECO:0000313" key="2">
    <source>
        <dbReference type="EMBL" id="GIG41942.1"/>
    </source>
</evidence>
<comment type="caution">
    <text evidence="2">The sequence shown here is derived from an EMBL/GenBank/DDBJ whole genome shotgun (WGS) entry which is preliminary data.</text>
</comment>
<evidence type="ECO:0008006" key="4">
    <source>
        <dbReference type="Google" id="ProtNLM"/>
    </source>
</evidence>